<feature type="transmembrane region" description="Helical" evidence="1">
    <location>
        <begin position="121"/>
        <end position="141"/>
    </location>
</feature>
<dbReference type="Pfam" id="PF06197">
    <property type="entry name" value="DUF998"/>
    <property type="match status" value="1"/>
</dbReference>
<dbReference type="RefSeq" id="WP_091407376.1">
    <property type="nucleotide sequence ID" value="NZ_FOAB01000003.1"/>
</dbReference>
<feature type="transmembrane region" description="Helical" evidence="1">
    <location>
        <begin position="148"/>
        <end position="167"/>
    </location>
</feature>
<evidence type="ECO:0000313" key="2">
    <source>
        <dbReference type="EMBL" id="SEL07442.1"/>
    </source>
</evidence>
<organism evidence="2 3">
    <name type="scientific">Aquimarina amphilecti</name>
    <dbReference type="NCBI Taxonomy" id="1038014"/>
    <lineage>
        <taxon>Bacteria</taxon>
        <taxon>Pseudomonadati</taxon>
        <taxon>Bacteroidota</taxon>
        <taxon>Flavobacteriia</taxon>
        <taxon>Flavobacteriales</taxon>
        <taxon>Flavobacteriaceae</taxon>
        <taxon>Aquimarina</taxon>
    </lineage>
</organism>
<dbReference type="Proteomes" id="UP000198521">
    <property type="component" value="Unassembled WGS sequence"/>
</dbReference>
<keyword evidence="1" id="KW-0812">Transmembrane</keyword>
<keyword evidence="1" id="KW-1133">Transmembrane helix</keyword>
<evidence type="ECO:0000256" key="1">
    <source>
        <dbReference type="SAM" id="Phobius"/>
    </source>
</evidence>
<feature type="transmembrane region" description="Helical" evidence="1">
    <location>
        <begin position="53"/>
        <end position="72"/>
    </location>
</feature>
<dbReference type="STRING" id="1038014.SAMN04487910_1634"/>
<feature type="transmembrane region" description="Helical" evidence="1">
    <location>
        <begin position="12"/>
        <end position="33"/>
    </location>
</feature>
<dbReference type="EMBL" id="FOAB01000003">
    <property type="protein sequence ID" value="SEL07442.1"/>
    <property type="molecule type" value="Genomic_DNA"/>
</dbReference>
<accession>A0A1H7M8J0</accession>
<keyword evidence="3" id="KW-1185">Reference proteome</keyword>
<feature type="transmembrane region" description="Helical" evidence="1">
    <location>
        <begin position="173"/>
        <end position="190"/>
    </location>
</feature>
<proteinExistence type="predicted"/>
<sequence length="211" mass="24803">MKGYRKKQYKDHPFLCGLYITLIVIAFILPFFSDPEYSISKHTLYELGAQKTPYNWIMNFVLILLGLISFVNGFRILQKQRVQLLILLVFCLSLVLSAIFLSAPIDRKLVFDSFQNEIHSVFSIITGISFCAYSLVISFAARWRSQKLMALFVGIITLIGSFLMFIHSDYRGIYQRGIFMITFGWILYSFKYYEYVYAKKEYFKLIKENQK</sequence>
<dbReference type="InterPro" id="IPR009339">
    <property type="entry name" value="DUF998"/>
</dbReference>
<dbReference type="OrthoDB" id="1164683at2"/>
<protein>
    <submittedName>
        <fullName evidence="2">Hypothetical membrane protein</fullName>
    </submittedName>
</protein>
<evidence type="ECO:0000313" key="3">
    <source>
        <dbReference type="Proteomes" id="UP000198521"/>
    </source>
</evidence>
<gene>
    <name evidence="2" type="ORF">SAMN04487910_1634</name>
</gene>
<dbReference type="AlphaFoldDB" id="A0A1H7M8J0"/>
<name>A0A1H7M8J0_AQUAM</name>
<keyword evidence="1" id="KW-0472">Membrane</keyword>
<reference evidence="3" key="1">
    <citation type="submission" date="2016-10" db="EMBL/GenBank/DDBJ databases">
        <authorList>
            <person name="Varghese N."/>
            <person name="Submissions S."/>
        </authorList>
    </citation>
    <scope>NUCLEOTIDE SEQUENCE [LARGE SCALE GENOMIC DNA]</scope>
    <source>
        <strain evidence="3">DSM 25232 / NCIMB 14723 / 92V</strain>
    </source>
</reference>
<feature type="transmembrane region" description="Helical" evidence="1">
    <location>
        <begin position="84"/>
        <end position="101"/>
    </location>
</feature>